<comment type="caution">
    <text evidence="3">The sequence shown here is derived from an EMBL/GenBank/DDBJ whole genome shotgun (WGS) entry which is preliminary data.</text>
</comment>
<feature type="domain" description="AsmA" evidence="2">
    <location>
        <begin position="194"/>
        <end position="553"/>
    </location>
</feature>
<dbReference type="PANTHER" id="PTHR30441">
    <property type="entry name" value="DUF748 DOMAIN-CONTAINING PROTEIN"/>
    <property type="match status" value="1"/>
</dbReference>
<organism evidence="3 4">
    <name type="scientific">Lysobacter yangpyeongensis</name>
    <dbReference type="NCBI Taxonomy" id="346182"/>
    <lineage>
        <taxon>Bacteria</taxon>
        <taxon>Pseudomonadati</taxon>
        <taxon>Pseudomonadota</taxon>
        <taxon>Gammaproteobacteria</taxon>
        <taxon>Lysobacterales</taxon>
        <taxon>Lysobacteraceae</taxon>
        <taxon>Lysobacter</taxon>
    </lineage>
</organism>
<keyword evidence="1" id="KW-0812">Transmembrane</keyword>
<dbReference type="Pfam" id="PF05170">
    <property type="entry name" value="AsmA"/>
    <property type="match status" value="2"/>
</dbReference>
<evidence type="ECO:0000256" key="1">
    <source>
        <dbReference type="SAM" id="Phobius"/>
    </source>
</evidence>
<dbReference type="EMBL" id="JBHSNM010000001">
    <property type="protein sequence ID" value="MFC5569752.1"/>
    <property type="molecule type" value="Genomic_DNA"/>
</dbReference>
<dbReference type="RefSeq" id="WP_386753982.1">
    <property type="nucleotide sequence ID" value="NZ_JBHSNM010000001.1"/>
</dbReference>
<reference evidence="4" key="1">
    <citation type="journal article" date="2019" name="Int. J. Syst. Evol. Microbiol.">
        <title>The Global Catalogue of Microorganisms (GCM) 10K type strain sequencing project: providing services to taxonomists for standard genome sequencing and annotation.</title>
        <authorList>
            <consortium name="The Broad Institute Genomics Platform"/>
            <consortium name="The Broad Institute Genome Sequencing Center for Infectious Disease"/>
            <person name="Wu L."/>
            <person name="Ma J."/>
        </authorList>
    </citation>
    <scope>NUCLEOTIDE SEQUENCE [LARGE SCALE GENOMIC DNA]</scope>
    <source>
        <strain evidence="4">KACC 11407</strain>
    </source>
</reference>
<protein>
    <submittedName>
        <fullName evidence="3">AsmA family protein</fullName>
    </submittedName>
</protein>
<sequence length="654" mass="71883">MDPHLPRELAVATAQAMRRHPWRGVLGVLVVALVILVLVWDWNWLRGPIERQVEARTGRRFEIAGNLDVDLDWRAPVVRADRLRFGNAAWSKQPLMATADRVEFSIRLWPLLRRQVRVPELKLTHPVLHLEVGPQRTGNWKFGDGGETRAQFSRLWIDKGTLTFADVANRTDIAATITSAAGRGDAASTVAVVGHGHWKGNRFHAKGMAQSPLALRDRQRPYRIDFTGAAGATRAHARGTLVDPVLLRDFDLQLALSGDDMADLYPLLGIVTPNTPPYRLDGRLTREIRNAQHRVWHYEDFHGVVGDSDLAGDASVAVGGPRPYLRANLVSKRLDFDDLAGFINKTPQGGKGESTNAMLAAREAEDRARTRVLPDRPYELDRLRAMDADVRYRAHRINAPRLPLDDMQTHLLLENGLLRLEPLDFGVAGGQLRTVIRMDARDSPIRTRARIDVKGLNLKQLVPDVKLAQDAIGRIGGNVALTGTGNSIAAMLGTSNGDVAVGMGSGQISNLLMELAGIDVAEALKFLVRGDRKVPVRCAFGDFDVRDGVMTARSLAFDTTDTIIVGEGTIDLRDETLHLKLRPRPKDRSLLALRSPLWIDGTFKDPEFHPDYGRLGLRGALALTLGNIAPPAALLATLELGPGKDVACGGRYAK</sequence>
<dbReference type="InterPro" id="IPR052894">
    <property type="entry name" value="AsmA-related"/>
</dbReference>
<accession>A0ABW0SL50</accession>
<evidence type="ECO:0000313" key="4">
    <source>
        <dbReference type="Proteomes" id="UP001596036"/>
    </source>
</evidence>
<name>A0ABW0SL50_9GAMM</name>
<keyword evidence="1" id="KW-1133">Transmembrane helix</keyword>
<keyword evidence="4" id="KW-1185">Reference proteome</keyword>
<dbReference type="Proteomes" id="UP001596036">
    <property type="component" value="Unassembled WGS sequence"/>
</dbReference>
<feature type="domain" description="AsmA" evidence="2">
    <location>
        <begin position="28"/>
        <end position="142"/>
    </location>
</feature>
<evidence type="ECO:0000313" key="3">
    <source>
        <dbReference type="EMBL" id="MFC5569752.1"/>
    </source>
</evidence>
<dbReference type="PANTHER" id="PTHR30441:SF9">
    <property type="entry name" value="ASMA FAMILY PROTEIN YHJG"/>
    <property type="match status" value="1"/>
</dbReference>
<keyword evidence="1" id="KW-0472">Membrane</keyword>
<dbReference type="InterPro" id="IPR007844">
    <property type="entry name" value="AsmA"/>
</dbReference>
<evidence type="ECO:0000259" key="2">
    <source>
        <dbReference type="Pfam" id="PF05170"/>
    </source>
</evidence>
<gene>
    <name evidence="3" type="ORF">ACFPN1_06725</name>
</gene>
<proteinExistence type="predicted"/>
<feature type="transmembrane region" description="Helical" evidence="1">
    <location>
        <begin position="25"/>
        <end position="45"/>
    </location>
</feature>